<feature type="coiled-coil region" evidence="1">
    <location>
        <begin position="481"/>
        <end position="550"/>
    </location>
</feature>
<evidence type="ECO:0000313" key="3">
    <source>
        <dbReference type="EMBL" id="PJF18745.1"/>
    </source>
</evidence>
<protein>
    <submittedName>
        <fullName evidence="3">Uncharacterized protein</fullName>
    </submittedName>
</protein>
<name>A0A2H9TLW6_9FUNG</name>
<feature type="compositionally biased region" description="Basic and acidic residues" evidence="2">
    <location>
        <begin position="1"/>
        <end position="14"/>
    </location>
</feature>
<gene>
    <name evidence="3" type="ORF">PSACC_01424</name>
</gene>
<keyword evidence="4" id="KW-1185">Reference proteome</keyword>
<evidence type="ECO:0000313" key="4">
    <source>
        <dbReference type="Proteomes" id="UP000240830"/>
    </source>
</evidence>
<comment type="caution">
    <text evidence="3">The sequence shown here is derived from an EMBL/GenBank/DDBJ whole genome shotgun (WGS) entry which is preliminary data.</text>
</comment>
<proteinExistence type="predicted"/>
<dbReference type="Proteomes" id="UP000240830">
    <property type="component" value="Unassembled WGS sequence"/>
</dbReference>
<reference evidence="3 4" key="1">
    <citation type="submission" date="2016-10" db="EMBL/GenBank/DDBJ databases">
        <title>The genome of Paramicrosporidium saccamoebae is the missing link in understanding Cryptomycota and Microsporidia evolution.</title>
        <authorList>
            <person name="Quandt C.A."/>
            <person name="Beaudet D."/>
            <person name="Corsaro D."/>
            <person name="Michel R."/>
            <person name="Corradi N."/>
            <person name="James T."/>
        </authorList>
    </citation>
    <scope>NUCLEOTIDE SEQUENCE [LARGE SCALE GENOMIC DNA]</scope>
    <source>
        <strain evidence="3 4">KSL3</strain>
    </source>
</reference>
<dbReference type="AlphaFoldDB" id="A0A2H9TLW6"/>
<feature type="region of interest" description="Disordered" evidence="2">
    <location>
        <begin position="1"/>
        <end position="20"/>
    </location>
</feature>
<dbReference type="Gene3D" id="1.10.287.1490">
    <property type="match status" value="1"/>
</dbReference>
<sequence length="655" mass="74801">MKLYRTEKDARDQAPENNDTLKANNEALQVEIRSLKELLIEAQNGIEVARRNHSNQNHLKVKKLELECLGLEKKLADFGDKMEKQMEEINDLNGELSVKNGLIDTLKGEMSSLHKEMEMLMRQNQELDAKLRIAESERDQVRSDINPLRRLEQLAAPGSPRSSMDVMESRLIREVGHTSKQLEVLAKTHALSQSEKEQLADSTRRLTTELNLSLRGIMEILETIAIKTGVAANVNAHDVTLEVAIKELEKLCSALLNEYESLKREKDVNAAELKATVDQLVTLKSQTERARDQCRNATESLSMVEGELEVTRSALTKTRQEQALLEKRLQSYDEFELPKYREQCVTLQESVKTLEQELEERENRIVGYKNELAKMRMHCTQLEENATKTSVDSRTLHEEIVQLRTAKQDLLKMLEKQENLSVEASRRLEDAKQQLAQAERTKQAVEENMSKEVRTLHLANSELRSQLAAASSGKNTNEDRMARLQTNLRYVEQSNEELLKKLQAKDATYSALLRERELLAVEKQTLERELADGQGSIKSLEAEVARLKRADIHARRGHDGAEHLQAKIDSLSSMNIFLKSQIESKETTVRDLEDKLRHQDGAIRQAYADCELQHQKIKKREMVISRVLKRLENINAVAGLGFDEPESAMDENARF</sequence>
<evidence type="ECO:0000256" key="1">
    <source>
        <dbReference type="SAM" id="Coils"/>
    </source>
</evidence>
<accession>A0A2H9TLW6</accession>
<feature type="coiled-coil region" evidence="1">
    <location>
        <begin position="245"/>
        <end position="276"/>
    </location>
</feature>
<feature type="coiled-coil region" evidence="1">
    <location>
        <begin position="337"/>
        <end position="455"/>
    </location>
</feature>
<keyword evidence="1" id="KW-0175">Coiled coil</keyword>
<evidence type="ECO:0000256" key="2">
    <source>
        <dbReference type="SAM" id="MobiDB-lite"/>
    </source>
</evidence>
<organism evidence="3 4">
    <name type="scientific">Paramicrosporidium saccamoebae</name>
    <dbReference type="NCBI Taxonomy" id="1246581"/>
    <lineage>
        <taxon>Eukaryota</taxon>
        <taxon>Fungi</taxon>
        <taxon>Fungi incertae sedis</taxon>
        <taxon>Cryptomycota</taxon>
        <taxon>Cryptomycota incertae sedis</taxon>
        <taxon>Paramicrosporidium</taxon>
    </lineage>
</organism>
<dbReference type="EMBL" id="MTSL01000105">
    <property type="protein sequence ID" value="PJF18745.1"/>
    <property type="molecule type" value="Genomic_DNA"/>
</dbReference>